<dbReference type="AlphaFoldDB" id="A0A6V7PAL4"/>
<sequence length="135" mass="14727">MANMATTYYHHPPHPPPSSSSIYPPQPYAGAPPPAPPAPQHPQPYPSHHEHHDYGYDYYHHHQPPPHYVPYDAPYGASPDEVRTLFVAGSPETCGPARSTTSFASSPATNLPISATPANPLRHMHLLSSVINSLQ</sequence>
<feature type="compositionally biased region" description="Basic and acidic residues" evidence="1">
    <location>
        <begin position="47"/>
        <end position="60"/>
    </location>
</feature>
<feature type="region of interest" description="Disordered" evidence="1">
    <location>
        <begin position="1"/>
        <end position="63"/>
    </location>
</feature>
<name>A0A6V7PAL4_ANACO</name>
<gene>
    <name evidence="2" type="ORF">CB5_LOCUS10889</name>
</gene>
<evidence type="ECO:0000313" key="2">
    <source>
        <dbReference type="EMBL" id="CAD1827678.1"/>
    </source>
</evidence>
<proteinExistence type="predicted"/>
<reference evidence="2" key="1">
    <citation type="submission" date="2020-07" db="EMBL/GenBank/DDBJ databases">
        <authorList>
            <person name="Lin J."/>
        </authorList>
    </citation>
    <scope>NUCLEOTIDE SEQUENCE</scope>
</reference>
<dbReference type="EMBL" id="LR862146">
    <property type="protein sequence ID" value="CAD1827678.1"/>
    <property type="molecule type" value="Genomic_DNA"/>
</dbReference>
<feature type="compositionally biased region" description="Pro residues" evidence="1">
    <location>
        <begin position="14"/>
        <end position="45"/>
    </location>
</feature>
<accession>A0A6V7PAL4</accession>
<protein>
    <submittedName>
        <fullName evidence="2">Uncharacterized protein</fullName>
    </submittedName>
</protein>
<organism evidence="2">
    <name type="scientific">Ananas comosus var. bracteatus</name>
    <name type="common">red pineapple</name>
    <dbReference type="NCBI Taxonomy" id="296719"/>
    <lineage>
        <taxon>Eukaryota</taxon>
        <taxon>Viridiplantae</taxon>
        <taxon>Streptophyta</taxon>
        <taxon>Embryophyta</taxon>
        <taxon>Tracheophyta</taxon>
        <taxon>Spermatophyta</taxon>
        <taxon>Magnoliopsida</taxon>
        <taxon>Liliopsida</taxon>
        <taxon>Poales</taxon>
        <taxon>Bromeliaceae</taxon>
        <taxon>Bromelioideae</taxon>
        <taxon>Ananas</taxon>
    </lineage>
</organism>
<evidence type="ECO:0000256" key="1">
    <source>
        <dbReference type="SAM" id="MobiDB-lite"/>
    </source>
</evidence>